<dbReference type="KEGG" id="ado:A6F68_00368"/>
<proteinExistence type="predicted"/>
<dbReference type="InterPro" id="IPR018946">
    <property type="entry name" value="PhoD-like_MPP"/>
</dbReference>
<dbReference type="Gene3D" id="3.60.21.70">
    <property type="entry name" value="PhoD-like phosphatase"/>
    <property type="match status" value="1"/>
</dbReference>
<dbReference type="Proteomes" id="UP000092932">
    <property type="component" value="Chromosome"/>
</dbReference>
<dbReference type="RefSeq" id="WP_067675528.1">
    <property type="nucleotide sequence ID" value="NZ_CP016591.1"/>
</dbReference>
<dbReference type="PANTHER" id="PTHR43606:SF2">
    <property type="entry name" value="ALKALINE PHOSPHATASE FAMILY PROTEIN (AFU_ORTHOLOGUE AFUA_5G03860)"/>
    <property type="match status" value="1"/>
</dbReference>
<dbReference type="InterPro" id="IPR029052">
    <property type="entry name" value="Metallo-depent_PP-like"/>
</dbReference>
<dbReference type="PANTHER" id="PTHR43606">
    <property type="entry name" value="PHOSPHATASE, PUTATIVE (AFU_ORTHOLOGUE AFUA_6G08710)-RELATED"/>
    <property type="match status" value="1"/>
</dbReference>
<organism evidence="3 4">
    <name type="scientific">Tsuneonella dongtanensis</name>
    <dbReference type="NCBI Taxonomy" id="692370"/>
    <lineage>
        <taxon>Bacteria</taxon>
        <taxon>Pseudomonadati</taxon>
        <taxon>Pseudomonadota</taxon>
        <taxon>Alphaproteobacteria</taxon>
        <taxon>Sphingomonadales</taxon>
        <taxon>Erythrobacteraceae</taxon>
        <taxon>Tsuneonella</taxon>
    </lineage>
</organism>
<dbReference type="Pfam" id="PF16655">
    <property type="entry name" value="PhoD_N"/>
    <property type="match status" value="1"/>
</dbReference>
<dbReference type="Pfam" id="PF09423">
    <property type="entry name" value="PhoD"/>
    <property type="match status" value="1"/>
</dbReference>
<dbReference type="Gene3D" id="2.60.40.380">
    <property type="entry name" value="Purple acid phosphatase-like, N-terminal"/>
    <property type="match status" value="1"/>
</dbReference>
<protein>
    <submittedName>
        <fullName evidence="3">Phospholipase D</fullName>
        <ecNumber evidence="3">3.1.4.4</ecNumber>
    </submittedName>
</protein>
<dbReference type="InterPro" id="IPR006311">
    <property type="entry name" value="TAT_signal"/>
</dbReference>
<dbReference type="PATRIC" id="fig|692370.5.peg.380"/>
<feature type="domain" description="PhoD-like phosphatase metallophosphatase" evidence="1">
    <location>
        <begin position="143"/>
        <end position="520"/>
    </location>
</feature>
<dbReference type="STRING" id="692370.A6F68_00368"/>
<feature type="domain" description="Phospholipase D N-terminal" evidence="2">
    <location>
        <begin position="45"/>
        <end position="132"/>
    </location>
</feature>
<evidence type="ECO:0000259" key="1">
    <source>
        <dbReference type="Pfam" id="PF09423"/>
    </source>
</evidence>
<reference evidence="3 4" key="1">
    <citation type="submission" date="2016-07" db="EMBL/GenBank/DDBJ databases">
        <title>Complete genome sequence of Altererythrobacter dongtanensis KCTC 22672, a type strain with esterase isolated from tidal flat.</title>
        <authorList>
            <person name="Cheng H."/>
            <person name="Wu Y.-H."/>
            <person name="Zhou P."/>
            <person name="Huo Y.-Y."/>
            <person name="Wang C.-S."/>
            <person name="Xu X.-W."/>
        </authorList>
    </citation>
    <scope>NUCLEOTIDE SEQUENCE [LARGE SCALE GENOMIC DNA]</scope>
    <source>
        <strain evidence="3 4">KCTC 22672</strain>
    </source>
</reference>
<dbReference type="SUPFAM" id="SSF56300">
    <property type="entry name" value="Metallo-dependent phosphatases"/>
    <property type="match status" value="1"/>
</dbReference>
<evidence type="ECO:0000313" key="4">
    <source>
        <dbReference type="Proteomes" id="UP000092932"/>
    </source>
</evidence>
<dbReference type="CDD" id="cd07389">
    <property type="entry name" value="MPP_PhoD"/>
    <property type="match status" value="1"/>
</dbReference>
<evidence type="ECO:0000313" key="3">
    <source>
        <dbReference type="EMBL" id="ANY18903.1"/>
    </source>
</evidence>
<sequence>MTTRMPPPAVGIPALSRRALLGGGLLGFGLAAAPLAAQVGAGFTHGVASGEPSAKSVLLWTRFVGRRAARLRWEVSESAEFTRIASGGTVRATPANDWCAKAVATGLAPGRWYHYRFVAPDGTMSATGRTRTLPDGPTARFRMAVFSCSNIGFGHFNGYAHAAAADEFELAVHLGDYLYEYERNQYPIEKEIVDGRVPDPTGEIVALADYRMRYASYRRDPDLVRLHQLYPMISVYDDHESANDSWKGGAENHDPATEGPWSARKRAAMKARSEWLPVSDDPWARYDIGDLASIFRIETRLTARDKPLDLAGATKGLSPEDADAALRALREGTWADPKRTLMGRAQEQWLSAGLRSSVRSGRKWQVLAQQVIMGGLSTPSDIAERVGNTVPDYVKRRLVAAVAASRAGLPASMDTWDGYPAARSRLLASALDAGANLVTLTGDSHNAWAFDLAHGGDAAGVEFAGQSVTSPGFESSFRQTAPKDLAALLVGHNPGLKWCDTSNRGYMAVELTPQAATCEWRFSDPVRNRSAALAGAHRLVAAHGARRLTSV</sequence>
<dbReference type="InterPro" id="IPR052900">
    <property type="entry name" value="Phospholipid_Metab_Enz"/>
</dbReference>
<dbReference type="InterPro" id="IPR038607">
    <property type="entry name" value="PhoD-like_sf"/>
</dbReference>
<keyword evidence="4" id="KW-1185">Reference proteome</keyword>
<dbReference type="OrthoDB" id="327733at2"/>
<dbReference type="InterPro" id="IPR032093">
    <property type="entry name" value="PhoD_N"/>
</dbReference>
<name>A0A1B2A9P1_9SPHN</name>
<accession>A0A1B2A9P1</accession>
<dbReference type="EC" id="3.1.4.4" evidence="3"/>
<evidence type="ECO:0000259" key="2">
    <source>
        <dbReference type="Pfam" id="PF16655"/>
    </source>
</evidence>
<dbReference type="EMBL" id="CP016591">
    <property type="protein sequence ID" value="ANY18903.1"/>
    <property type="molecule type" value="Genomic_DNA"/>
</dbReference>
<gene>
    <name evidence="3" type="primary">pld</name>
    <name evidence="3" type="ORF">A6F68_00368</name>
</gene>
<dbReference type="GO" id="GO:0004630">
    <property type="term" value="F:phospholipase D activity"/>
    <property type="evidence" value="ECO:0007669"/>
    <property type="project" value="UniProtKB-EC"/>
</dbReference>
<keyword evidence="3" id="KW-0378">Hydrolase</keyword>
<dbReference type="AlphaFoldDB" id="A0A1B2A9P1"/>
<dbReference type="PROSITE" id="PS51318">
    <property type="entry name" value="TAT"/>
    <property type="match status" value="1"/>
</dbReference>